<organism evidence="2">
    <name type="scientific">Dissoconium aciculare CBS 342.82</name>
    <dbReference type="NCBI Taxonomy" id="1314786"/>
    <lineage>
        <taxon>Eukaryota</taxon>
        <taxon>Fungi</taxon>
        <taxon>Dikarya</taxon>
        <taxon>Ascomycota</taxon>
        <taxon>Pezizomycotina</taxon>
        <taxon>Dothideomycetes</taxon>
        <taxon>Dothideomycetidae</taxon>
        <taxon>Mycosphaerellales</taxon>
        <taxon>Dissoconiaceae</taxon>
        <taxon>Dissoconium</taxon>
    </lineage>
</organism>
<reference evidence="2" key="1">
    <citation type="submission" date="2020-01" db="EMBL/GenBank/DDBJ databases">
        <authorList>
            <consortium name="DOE Joint Genome Institute"/>
            <person name="Haridas S."/>
            <person name="Albert R."/>
            <person name="Binder M."/>
            <person name="Bloem J."/>
            <person name="Labutti K."/>
            <person name="Salamov A."/>
            <person name="Andreopoulos B."/>
            <person name="Baker S.E."/>
            <person name="Barry K."/>
            <person name="Bills G."/>
            <person name="Bluhm B.H."/>
            <person name="Cannon C."/>
            <person name="Castanera R."/>
            <person name="Culley D.E."/>
            <person name="Daum C."/>
            <person name="Ezra D."/>
            <person name="Gonzalez J.B."/>
            <person name="Henrissat B."/>
            <person name="Kuo A."/>
            <person name="Liang C."/>
            <person name="Lipzen A."/>
            <person name="Lutzoni F."/>
            <person name="Magnuson J."/>
            <person name="Mondo S."/>
            <person name="Nolan M."/>
            <person name="Ohm R."/>
            <person name="Pangilinan J."/>
            <person name="Park H.-J."/>
            <person name="Ramirez L."/>
            <person name="Alfaro M."/>
            <person name="Sun H."/>
            <person name="Tritt A."/>
            <person name="Yoshinaga Y."/>
            <person name="Zwiers L.-H."/>
            <person name="Turgeon B.G."/>
            <person name="Goodwin S.B."/>
            <person name="Spatafora J.W."/>
            <person name="Crous P.W."/>
            <person name="Grigoriev I.V."/>
        </authorList>
    </citation>
    <scope>NUCLEOTIDE SEQUENCE</scope>
    <source>
        <strain evidence="2">CBS 342.82</strain>
    </source>
</reference>
<evidence type="ECO:0000313" key="1">
    <source>
        <dbReference type="Proteomes" id="UP000504637"/>
    </source>
</evidence>
<keyword evidence="1" id="KW-1185">Reference proteome</keyword>
<accession>A0A6J3MFN1</accession>
<evidence type="ECO:0000313" key="2">
    <source>
        <dbReference type="RefSeq" id="XP_033462723.1"/>
    </source>
</evidence>
<sequence>MLLQAHSKHRPAAHLEEMPFTLFDLPHTAWDRVVFFLSDDVDTLLRLSSMSTDIQDLCRPRISAHFRRAVRSTFSQHKWLKYDKQNQRWANHSLVHMILNGDIDPKQVLEFQSCEQHVDYNAGEIKWTVYYDAGEPKWKGEIKRYYNRFTPTSTTRPGLPRPGFENPTPDQIVAYDSLVLSAIASSRWILPENRDEVFERFRTGDQDAAGLILLPLLIRLKAVEPPIEGGLCAGLFRQVALETRRSNVRAHFSREGESLHIADRQEMHNRDDLPFSDLAVFYLESDYSCSEIAENFRLDKILPFLSIPSLRRIVLHGMRDWNADGWPIGLPPISCSQIYFAQSSLHQDIALEFAKYMSGPSTLIQWYELDNWNSVPSERRMGWFPNWDHLHVDITATGERRVWTSLQYNGGVHRGDELPWVSWLWHGKMQDWEMLDEPFRTHEGDEDVFELTGAMYGC</sequence>
<protein>
    <submittedName>
        <fullName evidence="2">Uncharacterized protein</fullName>
    </submittedName>
</protein>
<dbReference type="OrthoDB" id="3962804at2759"/>
<dbReference type="Proteomes" id="UP000504637">
    <property type="component" value="Unplaced"/>
</dbReference>
<name>A0A6J3MFN1_9PEZI</name>
<dbReference type="AlphaFoldDB" id="A0A6J3MFN1"/>
<gene>
    <name evidence="2" type="ORF">K489DRAFT_378219</name>
</gene>
<proteinExistence type="predicted"/>
<reference evidence="2" key="3">
    <citation type="submission" date="2025-08" db="UniProtKB">
        <authorList>
            <consortium name="RefSeq"/>
        </authorList>
    </citation>
    <scope>IDENTIFICATION</scope>
    <source>
        <strain evidence="2">CBS 342.82</strain>
    </source>
</reference>
<dbReference type="GeneID" id="54362157"/>
<reference evidence="2" key="2">
    <citation type="submission" date="2020-04" db="EMBL/GenBank/DDBJ databases">
        <authorList>
            <consortium name="NCBI Genome Project"/>
        </authorList>
    </citation>
    <scope>NUCLEOTIDE SEQUENCE</scope>
    <source>
        <strain evidence="2">CBS 342.82</strain>
    </source>
</reference>
<dbReference type="RefSeq" id="XP_033462723.1">
    <property type="nucleotide sequence ID" value="XM_033604357.1"/>
</dbReference>